<dbReference type="Proteomes" id="UP000309215">
    <property type="component" value="Unassembled WGS sequence"/>
</dbReference>
<reference evidence="1 2" key="1">
    <citation type="submission" date="2019-04" db="EMBL/GenBank/DDBJ databases">
        <authorList>
            <person name="Li Y."/>
            <person name="Wang J."/>
        </authorList>
    </citation>
    <scope>NUCLEOTIDE SEQUENCE [LARGE SCALE GENOMIC DNA]</scope>
    <source>
        <strain evidence="1 2">DSM 14668</strain>
    </source>
</reference>
<protein>
    <submittedName>
        <fullName evidence="1">Uncharacterized protein</fullName>
    </submittedName>
</protein>
<accession>A0A4V5PMZ5</accession>
<keyword evidence="2" id="KW-1185">Reference proteome</keyword>
<dbReference type="RefSeq" id="WP_136929911.1">
    <property type="nucleotide sequence ID" value="NZ_SSMQ01000014.1"/>
</dbReference>
<evidence type="ECO:0000313" key="1">
    <source>
        <dbReference type="EMBL" id="TKD08451.1"/>
    </source>
</evidence>
<dbReference type="OrthoDB" id="5513430at2"/>
<gene>
    <name evidence="1" type="ORF">E8A74_16195</name>
</gene>
<dbReference type="EMBL" id="SSMQ01000014">
    <property type="protein sequence ID" value="TKD08451.1"/>
    <property type="molecule type" value="Genomic_DNA"/>
</dbReference>
<evidence type="ECO:0000313" key="2">
    <source>
        <dbReference type="Proteomes" id="UP000309215"/>
    </source>
</evidence>
<name>A0A4V5PMZ5_9BACT</name>
<sequence>MDVEDVDRNGWASFRVEPLPVSRAYTLLAQEPSARVDMALWAHKARTFFGVTLEIEQPKAYPNGETPAADAAVMLVQRKGHRAASRVHVVTVPVEEAPEARLCAEAGAAAIGGAGMDVLVQRGLRVWQVSSEVAEGDDPDAPLALAAILASILLAPIVPPGGGTIFGVKGARERLGLA</sequence>
<organism evidence="1 2">
    <name type="scientific">Polyangium fumosum</name>
    <dbReference type="NCBI Taxonomy" id="889272"/>
    <lineage>
        <taxon>Bacteria</taxon>
        <taxon>Pseudomonadati</taxon>
        <taxon>Myxococcota</taxon>
        <taxon>Polyangia</taxon>
        <taxon>Polyangiales</taxon>
        <taxon>Polyangiaceae</taxon>
        <taxon>Polyangium</taxon>
    </lineage>
</organism>
<dbReference type="AlphaFoldDB" id="A0A4V5PMZ5"/>
<comment type="caution">
    <text evidence="1">The sequence shown here is derived from an EMBL/GenBank/DDBJ whole genome shotgun (WGS) entry which is preliminary data.</text>
</comment>
<proteinExistence type="predicted"/>